<sequence>MNENDRHARIHHLQNRRHALLQRREQRGAPVASIDMELNVVRSELQALYETGRKQLQPEASDAVALQID</sequence>
<dbReference type="AlphaFoldDB" id="E6QDF7"/>
<reference evidence="1" key="1">
    <citation type="submission" date="2009-10" db="EMBL/GenBank/DDBJ databases">
        <title>Diversity of trophic interactions inside an arsenic-rich microbial ecosystem.</title>
        <authorList>
            <person name="Bertin P.N."/>
            <person name="Heinrich-Salmeron A."/>
            <person name="Pelletier E."/>
            <person name="Goulhen-Chollet F."/>
            <person name="Arsene-Ploetze F."/>
            <person name="Gallien S."/>
            <person name="Calteau A."/>
            <person name="Vallenet D."/>
            <person name="Casiot C."/>
            <person name="Chane-Woon-Ming B."/>
            <person name="Giloteaux L."/>
            <person name="Barakat M."/>
            <person name="Bonnefoy V."/>
            <person name="Bruneel O."/>
            <person name="Chandler M."/>
            <person name="Cleiss J."/>
            <person name="Duran R."/>
            <person name="Elbaz-Poulichet F."/>
            <person name="Fonknechten N."/>
            <person name="Lauga B."/>
            <person name="Mornico D."/>
            <person name="Ortet P."/>
            <person name="Schaeffer C."/>
            <person name="Siguier P."/>
            <person name="Alexander Thil Smith A."/>
            <person name="Van Dorsselaer A."/>
            <person name="Weissenbach J."/>
            <person name="Medigue C."/>
            <person name="Le Paslier D."/>
        </authorList>
    </citation>
    <scope>NUCLEOTIDE SEQUENCE</scope>
</reference>
<organism evidence="1">
    <name type="scientific">mine drainage metagenome</name>
    <dbReference type="NCBI Taxonomy" id="410659"/>
    <lineage>
        <taxon>unclassified sequences</taxon>
        <taxon>metagenomes</taxon>
        <taxon>ecological metagenomes</taxon>
    </lineage>
</organism>
<name>E6QDF7_9ZZZZ</name>
<evidence type="ECO:0000313" key="1">
    <source>
        <dbReference type="EMBL" id="CBI05233.1"/>
    </source>
</evidence>
<proteinExistence type="predicted"/>
<gene>
    <name evidence="1" type="ORF">CARN5_1262</name>
</gene>
<dbReference type="EMBL" id="CABP01000105">
    <property type="protein sequence ID" value="CBI05233.1"/>
    <property type="molecule type" value="Genomic_DNA"/>
</dbReference>
<protein>
    <submittedName>
        <fullName evidence="1">Uncharacterized protein</fullName>
    </submittedName>
</protein>
<comment type="caution">
    <text evidence="1">The sequence shown here is derived from an EMBL/GenBank/DDBJ whole genome shotgun (WGS) entry which is preliminary data.</text>
</comment>
<accession>E6QDF7</accession>